<dbReference type="AlphaFoldDB" id="A0A3P7QFB5"/>
<sequence length="81" mass="8878">MLGTTAFSAGAATLSSTFSTDFTDFFEGVRFGALLSDWEASSLDEPALSSSWVVDLLDGERSEVLLERKLPRNEPDERLFA</sequence>
<gene>
    <name evidence="1" type="ORF">CGOC_LOCUS11603</name>
</gene>
<organism evidence="1 2">
    <name type="scientific">Cylicostephanus goldi</name>
    <name type="common">Nematode worm</name>
    <dbReference type="NCBI Taxonomy" id="71465"/>
    <lineage>
        <taxon>Eukaryota</taxon>
        <taxon>Metazoa</taxon>
        <taxon>Ecdysozoa</taxon>
        <taxon>Nematoda</taxon>
        <taxon>Chromadorea</taxon>
        <taxon>Rhabditida</taxon>
        <taxon>Rhabditina</taxon>
        <taxon>Rhabditomorpha</taxon>
        <taxon>Strongyloidea</taxon>
        <taxon>Strongylidae</taxon>
        <taxon>Cylicostephanus</taxon>
    </lineage>
</organism>
<reference evidence="1 2" key="1">
    <citation type="submission" date="2018-11" db="EMBL/GenBank/DDBJ databases">
        <authorList>
            <consortium name="Pathogen Informatics"/>
        </authorList>
    </citation>
    <scope>NUCLEOTIDE SEQUENCE [LARGE SCALE GENOMIC DNA]</scope>
</reference>
<evidence type="ECO:0000313" key="1">
    <source>
        <dbReference type="EMBL" id="VDN30642.1"/>
    </source>
</evidence>
<name>A0A3P7QFB5_CYLGO</name>
<protein>
    <submittedName>
        <fullName evidence="1">Uncharacterized protein</fullName>
    </submittedName>
</protein>
<keyword evidence="2" id="KW-1185">Reference proteome</keyword>
<accession>A0A3P7QFB5</accession>
<proteinExistence type="predicted"/>
<evidence type="ECO:0000313" key="2">
    <source>
        <dbReference type="Proteomes" id="UP000271889"/>
    </source>
</evidence>
<dbReference type="EMBL" id="UYRV01117434">
    <property type="protein sequence ID" value="VDN30642.1"/>
    <property type="molecule type" value="Genomic_DNA"/>
</dbReference>
<dbReference type="Proteomes" id="UP000271889">
    <property type="component" value="Unassembled WGS sequence"/>
</dbReference>